<reference evidence="1 2" key="1">
    <citation type="submission" date="2015-11" db="EMBL/GenBank/DDBJ databases">
        <title>Exploring the genomic traits of fungus-feeding bacterial genus Collimonas.</title>
        <authorList>
            <person name="Song C."/>
            <person name="Schmidt R."/>
            <person name="de Jager V."/>
            <person name="Krzyzanowska D."/>
            <person name="Jongedijk E."/>
            <person name="Cankar K."/>
            <person name="Beekwilder J."/>
            <person name="van Veen A."/>
            <person name="de Boer W."/>
            <person name="van Veen J.A."/>
            <person name="Garbeva P."/>
        </authorList>
    </citation>
    <scope>NUCLEOTIDE SEQUENCE [LARGE SCALE GENOMIC DNA]</scope>
    <source>
        <strain evidence="1 2">Ter282</strain>
    </source>
</reference>
<dbReference type="AlphaFoldDB" id="A0A127PK56"/>
<gene>
    <name evidence="1" type="ORF">CAter282_0214</name>
</gene>
<dbReference type="Proteomes" id="UP000071778">
    <property type="component" value="Chromosome"/>
</dbReference>
<name>A0A127PK56_9BURK</name>
<proteinExistence type="predicted"/>
<organism evidence="1 2">
    <name type="scientific">Collimonas arenae</name>
    <dbReference type="NCBI Taxonomy" id="279058"/>
    <lineage>
        <taxon>Bacteria</taxon>
        <taxon>Pseudomonadati</taxon>
        <taxon>Pseudomonadota</taxon>
        <taxon>Betaproteobacteria</taxon>
        <taxon>Burkholderiales</taxon>
        <taxon>Oxalobacteraceae</taxon>
        <taxon>Collimonas</taxon>
    </lineage>
</organism>
<protein>
    <submittedName>
        <fullName evidence="1">Uncharacterized protein</fullName>
    </submittedName>
</protein>
<accession>A0A127PK56</accession>
<sequence length="42" mass="4519">MGPTRVGGLPAGVLKASAAPWRVAMCAIRRQCFFLEKDGIFP</sequence>
<evidence type="ECO:0000313" key="2">
    <source>
        <dbReference type="Proteomes" id="UP000071778"/>
    </source>
</evidence>
<evidence type="ECO:0000313" key="1">
    <source>
        <dbReference type="EMBL" id="AMP08038.1"/>
    </source>
</evidence>
<dbReference type="EMBL" id="CP013235">
    <property type="protein sequence ID" value="AMP08038.1"/>
    <property type="molecule type" value="Genomic_DNA"/>
</dbReference>
<keyword evidence="2" id="KW-1185">Reference proteome</keyword>